<evidence type="ECO:0000313" key="12">
    <source>
        <dbReference type="EMBL" id="OBA28079.1"/>
    </source>
</evidence>
<reference evidence="13" key="1">
    <citation type="journal article" date="2016" name="Proc. Natl. Acad. Sci. U.S.A.">
        <title>Comparative genomics of biotechnologically important yeasts.</title>
        <authorList>
            <person name="Riley R."/>
            <person name="Haridas S."/>
            <person name="Wolfe K.H."/>
            <person name="Lopes M.R."/>
            <person name="Hittinger C.T."/>
            <person name="Goeker M."/>
            <person name="Salamov A.A."/>
            <person name="Wisecaver J.H."/>
            <person name="Long T.M."/>
            <person name="Calvey C.H."/>
            <person name="Aerts A.L."/>
            <person name="Barry K.W."/>
            <person name="Choi C."/>
            <person name="Clum A."/>
            <person name="Coughlan A.Y."/>
            <person name="Deshpande S."/>
            <person name="Douglass A.P."/>
            <person name="Hanson S.J."/>
            <person name="Klenk H.-P."/>
            <person name="LaButti K.M."/>
            <person name="Lapidus A."/>
            <person name="Lindquist E.A."/>
            <person name="Lipzen A.M."/>
            <person name="Meier-Kolthoff J.P."/>
            <person name="Ohm R.A."/>
            <person name="Otillar R.P."/>
            <person name="Pangilinan J.L."/>
            <person name="Peng Y."/>
            <person name="Rokas A."/>
            <person name="Rosa C.A."/>
            <person name="Scheuner C."/>
            <person name="Sibirny A.A."/>
            <person name="Slot J.C."/>
            <person name="Stielow J.B."/>
            <person name="Sun H."/>
            <person name="Kurtzman C.P."/>
            <person name="Blackwell M."/>
            <person name="Grigoriev I.V."/>
            <person name="Jeffries T.W."/>
        </authorList>
    </citation>
    <scope>NUCLEOTIDE SEQUENCE [LARGE SCALE GENOMIC DNA]</scope>
    <source>
        <strain evidence="13">NRRL Y-1626</strain>
    </source>
</reference>
<keyword evidence="4 10" id="KW-0812">Transmembrane</keyword>
<keyword evidence="8" id="KW-0496">Mitochondrion</keyword>
<feature type="repeat" description="Solcar" evidence="10">
    <location>
        <begin position="9"/>
        <end position="92"/>
    </location>
</feature>
<dbReference type="InterPro" id="IPR018108">
    <property type="entry name" value="MCP_transmembrane"/>
</dbReference>
<feature type="repeat" description="Solcar" evidence="10">
    <location>
        <begin position="205"/>
        <end position="295"/>
    </location>
</feature>
<keyword evidence="9 10" id="KW-0472">Membrane</keyword>
<dbReference type="InterPro" id="IPR051752">
    <property type="entry name" value="Mito_2-oxodicarb_carrier"/>
</dbReference>
<evidence type="ECO:0000256" key="8">
    <source>
        <dbReference type="ARBA" id="ARBA00023128"/>
    </source>
</evidence>
<evidence type="ECO:0000256" key="2">
    <source>
        <dbReference type="ARBA" id="ARBA00006375"/>
    </source>
</evidence>
<dbReference type="EMBL" id="LXPE01000005">
    <property type="protein sequence ID" value="OBA28079.1"/>
    <property type="molecule type" value="Genomic_DNA"/>
</dbReference>
<organism evidence="12 13">
    <name type="scientific">Hanseniaspora valbyensis NRRL Y-1626</name>
    <dbReference type="NCBI Taxonomy" id="766949"/>
    <lineage>
        <taxon>Eukaryota</taxon>
        <taxon>Fungi</taxon>
        <taxon>Dikarya</taxon>
        <taxon>Ascomycota</taxon>
        <taxon>Saccharomycotina</taxon>
        <taxon>Saccharomycetes</taxon>
        <taxon>Saccharomycodales</taxon>
        <taxon>Saccharomycodaceae</taxon>
        <taxon>Hanseniaspora</taxon>
    </lineage>
</organism>
<evidence type="ECO:0000256" key="9">
    <source>
        <dbReference type="ARBA" id="ARBA00023136"/>
    </source>
</evidence>
<dbReference type="GO" id="GO:0005743">
    <property type="term" value="C:mitochondrial inner membrane"/>
    <property type="evidence" value="ECO:0007669"/>
    <property type="project" value="UniProtKB-SubCell"/>
</dbReference>
<dbReference type="PROSITE" id="PS50920">
    <property type="entry name" value="SOLCAR"/>
    <property type="match status" value="3"/>
</dbReference>
<name>A0A1B7TH56_9ASCO</name>
<evidence type="ECO:0000313" key="13">
    <source>
        <dbReference type="Proteomes" id="UP000092321"/>
    </source>
</evidence>
<evidence type="ECO:0000256" key="11">
    <source>
        <dbReference type="RuleBase" id="RU000488"/>
    </source>
</evidence>
<dbReference type="SUPFAM" id="SSF103506">
    <property type="entry name" value="Mitochondrial carrier"/>
    <property type="match status" value="1"/>
</dbReference>
<evidence type="ECO:0000256" key="3">
    <source>
        <dbReference type="ARBA" id="ARBA00022448"/>
    </source>
</evidence>
<evidence type="ECO:0000256" key="7">
    <source>
        <dbReference type="ARBA" id="ARBA00022989"/>
    </source>
</evidence>
<evidence type="ECO:0000256" key="10">
    <source>
        <dbReference type="PROSITE-ProRule" id="PRU00282"/>
    </source>
</evidence>
<dbReference type="PANTHER" id="PTHR46356:SF1">
    <property type="entry name" value="MITOCHONDRIAL 2-OXODICARBOXYLATE CARRIER"/>
    <property type="match status" value="1"/>
</dbReference>
<dbReference type="PANTHER" id="PTHR46356">
    <property type="entry name" value="MITOCHONDRIAL 2-OXODICARBOXYLATE CARRIER"/>
    <property type="match status" value="1"/>
</dbReference>
<dbReference type="Gene3D" id="1.50.40.10">
    <property type="entry name" value="Mitochondrial carrier domain"/>
    <property type="match status" value="1"/>
</dbReference>
<dbReference type="InterPro" id="IPR023395">
    <property type="entry name" value="MCP_dom_sf"/>
</dbReference>
<dbReference type="AlphaFoldDB" id="A0A1B7TH56"/>
<dbReference type="Proteomes" id="UP000092321">
    <property type="component" value="Unassembled WGS sequence"/>
</dbReference>
<proteinExistence type="inferred from homology"/>
<evidence type="ECO:0000256" key="4">
    <source>
        <dbReference type="ARBA" id="ARBA00022692"/>
    </source>
</evidence>
<gene>
    <name evidence="12" type="ORF">HANVADRAFT_51796</name>
</gene>
<dbReference type="OrthoDB" id="434783at2759"/>
<comment type="caution">
    <text evidence="12">The sequence shown here is derived from an EMBL/GenBank/DDBJ whole genome shotgun (WGS) entry which is preliminary data.</text>
</comment>
<keyword evidence="5" id="KW-0677">Repeat</keyword>
<evidence type="ECO:0000256" key="1">
    <source>
        <dbReference type="ARBA" id="ARBA00004448"/>
    </source>
</evidence>
<feature type="repeat" description="Solcar" evidence="10">
    <location>
        <begin position="104"/>
        <end position="189"/>
    </location>
</feature>
<dbReference type="Pfam" id="PF00153">
    <property type="entry name" value="Mito_carr"/>
    <property type="match status" value="3"/>
</dbReference>
<evidence type="ECO:0000256" key="5">
    <source>
        <dbReference type="ARBA" id="ARBA00022737"/>
    </source>
</evidence>
<evidence type="ECO:0000256" key="6">
    <source>
        <dbReference type="ARBA" id="ARBA00022792"/>
    </source>
</evidence>
<accession>A0A1B7TH56</accession>
<sequence>MSNTEKKTLSPIYSITAGTIAGISECLVFYPLDVTKTLVQLQKGSEAKQSTFNVLKSIFKKGVAYKGISSPLAMEGFKRSVKFGATTEFKKFYNRINPSFFKENSVAVNVASGITSGIIEGFIITPFELVKVRLQDPLSKFKAPKDCLQHIISKEGYFKLFTTGLEAGALRQSVWNAAYFGSIPLLKSVILPKDLSKEDPKYDQKMLFSNFLAGTIGGLLASTINIPFDVVKSRVQGATTSEAKALYSSNTISTIFKIAKSEGPKTLFAGWTPKVLRLAPGGGLMFLMFEGMMSFFKKLNNIEE</sequence>
<protein>
    <submittedName>
        <fullName evidence="12">Mitochondrial carrier</fullName>
    </submittedName>
</protein>
<keyword evidence="7" id="KW-1133">Transmembrane helix</keyword>
<comment type="similarity">
    <text evidence="2 11">Belongs to the mitochondrial carrier (TC 2.A.29) family.</text>
</comment>
<keyword evidence="6" id="KW-0999">Mitochondrion inner membrane</keyword>
<comment type="subcellular location">
    <subcellularLocation>
        <location evidence="1">Mitochondrion inner membrane</location>
        <topology evidence="1">Multi-pass membrane protein</topology>
    </subcellularLocation>
</comment>
<keyword evidence="13" id="KW-1185">Reference proteome</keyword>
<keyword evidence="3 11" id="KW-0813">Transport</keyword>